<dbReference type="GO" id="GO:0030425">
    <property type="term" value="C:dendrite"/>
    <property type="evidence" value="ECO:0007669"/>
    <property type="project" value="TreeGrafter"/>
</dbReference>
<dbReference type="CDD" id="cd06224">
    <property type="entry name" value="REM"/>
    <property type="match status" value="1"/>
</dbReference>
<dbReference type="Gene3D" id="1.10.510.10">
    <property type="entry name" value="Transferase(Phosphotransferase) domain 1"/>
    <property type="match status" value="2"/>
</dbReference>
<keyword evidence="1 3" id="KW-0344">Guanine-nucleotide releasing factor</keyword>
<feature type="region of interest" description="Disordered" evidence="4">
    <location>
        <begin position="1000"/>
        <end position="1027"/>
    </location>
</feature>
<feature type="compositionally biased region" description="Low complexity" evidence="4">
    <location>
        <begin position="803"/>
        <end position="814"/>
    </location>
</feature>
<feature type="region of interest" description="Disordered" evidence="4">
    <location>
        <begin position="756"/>
        <end position="816"/>
    </location>
</feature>
<dbReference type="SUPFAM" id="SSF56112">
    <property type="entry name" value="Protein kinase-like (PK-like)"/>
    <property type="match status" value="2"/>
</dbReference>
<dbReference type="EMBL" id="NEDP02003088">
    <property type="protein sequence ID" value="OWF49470.1"/>
    <property type="molecule type" value="Genomic_DNA"/>
</dbReference>
<feature type="region of interest" description="Disordered" evidence="4">
    <location>
        <begin position="1"/>
        <end position="48"/>
    </location>
</feature>
<dbReference type="GO" id="GO:0032045">
    <property type="term" value="C:guanyl-nucleotide exchange factor complex"/>
    <property type="evidence" value="ECO:0007669"/>
    <property type="project" value="TreeGrafter"/>
</dbReference>
<feature type="domain" description="Ras-GEF" evidence="5">
    <location>
        <begin position="1962"/>
        <end position="2225"/>
    </location>
</feature>
<dbReference type="InterPro" id="IPR000651">
    <property type="entry name" value="Ras-like_Gua-exchang_fac_N"/>
</dbReference>
<dbReference type="InterPro" id="IPR036964">
    <property type="entry name" value="RASGEF_cat_dom_sf"/>
</dbReference>
<feature type="compositionally biased region" description="Basic residues" evidence="4">
    <location>
        <begin position="1367"/>
        <end position="1376"/>
    </location>
</feature>
<feature type="compositionally biased region" description="Polar residues" evidence="4">
    <location>
        <begin position="404"/>
        <end position="421"/>
    </location>
</feature>
<feature type="region of interest" description="Disordered" evidence="4">
    <location>
        <begin position="293"/>
        <end position="472"/>
    </location>
</feature>
<gene>
    <name evidence="8" type="ORF">KP79_PYT17546</name>
</gene>
<name>A0A210QL67_MIZYE</name>
<dbReference type="Gene3D" id="1.10.840.10">
    <property type="entry name" value="Ras guanine-nucleotide exchange factors catalytic domain"/>
    <property type="match status" value="1"/>
</dbReference>
<feature type="compositionally biased region" description="Polar residues" evidence="4">
    <location>
        <begin position="1282"/>
        <end position="1292"/>
    </location>
</feature>
<accession>A0A210QL67</accession>
<keyword evidence="2" id="KW-0677">Repeat</keyword>
<dbReference type="InterPro" id="IPR023578">
    <property type="entry name" value="Ras_GEF_dom_sf"/>
</dbReference>
<dbReference type="InterPro" id="IPR001895">
    <property type="entry name" value="RASGEF_cat_dom"/>
</dbReference>
<dbReference type="SUPFAM" id="SSF48366">
    <property type="entry name" value="Ras GEF"/>
    <property type="match status" value="1"/>
</dbReference>
<protein>
    <submittedName>
        <fullName evidence="8">Protein very KIND</fullName>
    </submittedName>
</protein>
<feature type="compositionally biased region" description="Basic and acidic residues" evidence="4">
    <location>
        <begin position="1457"/>
        <end position="1466"/>
    </location>
</feature>
<evidence type="ECO:0000259" key="5">
    <source>
        <dbReference type="PROSITE" id="PS50009"/>
    </source>
</evidence>
<feature type="compositionally biased region" description="Polar residues" evidence="4">
    <location>
        <begin position="1383"/>
        <end position="1394"/>
    </location>
</feature>
<feature type="region of interest" description="Disordered" evidence="4">
    <location>
        <begin position="1447"/>
        <end position="1554"/>
    </location>
</feature>
<evidence type="ECO:0000256" key="4">
    <source>
        <dbReference type="SAM" id="MobiDB-lite"/>
    </source>
</evidence>
<dbReference type="GO" id="GO:0043025">
    <property type="term" value="C:neuronal cell body"/>
    <property type="evidence" value="ECO:0007669"/>
    <property type="project" value="TreeGrafter"/>
</dbReference>
<evidence type="ECO:0000313" key="9">
    <source>
        <dbReference type="Proteomes" id="UP000242188"/>
    </source>
</evidence>
<dbReference type="PROSITE" id="PS50009">
    <property type="entry name" value="RASGEF_CAT"/>
    <property type="match status" value="1"/>
</dbReference>
<feature type="compositionally biased region" description="Low complexity" evidence="4">
    <location>
        <begin position="778"/>
        <end position="789"/>
    </location>
</feature>
<feature type="region of interest" description="Disordered" evidence="4">
    <location>
        <begin position="723"/>
        <end position="743"/>
    </location>
</feature>
<feature type="domain" description="KIND" evidence="7">
    <location>
        <begin position="99"/>
        <end position="284"/>
    </location>
</feature>
<feature type="compositionally biased region" description="Basic and acidic residues" evidence="4">
    <location>
        <begin position="1"/>
        <end position="15"/>
    </location>
</feature>
<reference evidence="8 9" key="1">
    <citation type="journal article" date="2017" name="Nat. Ecol. Evol.">
        <title>Scallop genome provides insights into evolution of bilaterian karyotype and development.</title>
        <authorList>
            <person name="Wang S."/>
            <person name="Zhang J."/>
            <person name="Jiao W."/>
            <person name="Li J."/>
            <person name="Xun X."/>
            <person name="Sun Y."/>
            <person name="Guo X."/>
            <person name="Huan P."/>
            <person name="Dong B."/>
            <person name="Zhang L."/>
            <person name="Hu X."/>
            <person name="Sun X."/>
            <person name="Wang J."/>
            <person name="Zhao C."/>
            <person name="Wang Y."/>
            <person name="Wang D."/>
            <person name="Huang X."/>
            <person name="Wang R."/>
            <person name="Lv J."/>
            <person name="Li Y."/>
            <person name="Zhang Z."/>
            <person name="Liu B."/>
            <person name="Lu W."/>
            <person name="Hui Y."/>
            <person name="Liang J."/>
            <person name="Zhou Z."/>
            <person name="Hou R."/>
            <person name="Li X."/>
            <person name="Liu Y."/>
            <person name="Li H."/>
            <person name="Ning X."/>
            <person name="Lin Y."/>
            <person name="Zhao L."/>
            <person name="Xing Q."/>
            <person name="Dou J."/>
            <person name="Li Y."/>
            <person name="Mao J."/>
            <person name="Guo H."/>
            <person name="Dou H."/>
            <person name="Li T."/>
            <person name="Mu C."/>
            <person name="Jiang W."/>
            <person name="Fu Q."/>
            <person name="Fu X."/>
            <person name="Miao Y."/>
            <person name="Liu J."/>
            <person name="Yu Q."/>
            <person name="Li R."/>
            <person name="Liao H."/>
            <person name="Li X."/>
            <person name="Kong Y."/>
            <person name="Jiang Z."/>
            <person name="Chourrout D."/>
            <person name="Li R."/>
            <person name="Bao Z."/>
        </authorList>
    </citation>
    <scope>NUCLEOTIDE SEQUENCE [LARGE SCALE GENOMIC DNA]</scope>
    <source>
        <strain evidence="8 9">PY_sf001</strain>
    </source>
</reference>
<dbReference type="GO" id="GO:0048814">
    <property type="term" value="P:regulation of dendrite morphogenesis"/>
    <property type="evidence" value="ECO:0007669"/>
    <property type="project" value="TreeGrafter"/>
</dbReference>
<dbReference type="InterPro" id="IPR011019">
    <property type="entry name" value="KIND_dom"/>
</dbReference>
<feature type="region of interest" description="Disordered" evidence="4">
    <location>
        <begin position="1279"/>
        <end position="1402"/>
    </location>
</feature>
<feature type="compositionally biased region" description="Low complexity" evidence="4">
    <location>
        <begin position="1145"/>
        <end position="1160"/>
    </location>
</feature>
<keyword evidence="9" id="KW-1185">Reference proteome</keyword>
<dbReference type="Gene3D" id="1.20.870.10">
    <property type="entry name" value="Son of sevenless (SoS) protein Chain: S domain 1"/>
    <property type="match status" value="1"/>
</dbReference>
<dbReference type="InterPro" id="IPR029899">
    <property type="entry name" value="KNDC1"/>
</dbReference>
<dbReference type="GO" id="GO:0007264">
    <property type="term" value="P:small GTPase-mediated signal transduction"/>
    <property type="evidence" value="ECO:0007669"/>
    <property type="project" value="InterPro"/>
</dbReference>
<feature type="compositionally biased region" description="Polar residues" evidence="4">
    <location>
        <begin position="1001"/>
        <end position="1013"/>
    </location>
</feature>
<dbReference type="PROSITE" id="PS51377">
    <property type="entry name" value="KIND"/>
    <property type="match status" value="2"/>
</dbReference>
<sequence>MESPKDTKEAGNHHDEEEDFLPEEGGYEYLDSHVTGECSNENDQEYTTQGELLAGLQKDQLPPLLQDENLNEYDRRDGNYYDDEDVDSLAGLNEADEAVNLADILAARDTSLVEDELWALCRECCLVLEVVNCTPEMFQTLCITPDTVAFDNAGNVCFLDLGSDPEPLYLPPEFSNVANNYKSHLYSLGMTLLYAAEYNVEPGRPEITPELRDLFGCMTAEVLTARPSLEDIITLCEEELIGKSSQEICVDIAQTFALPTPTPPDLATVSLADVTASLANYLQTQSNLISTPAAEVCGNTGDTEGREVSTNSPPGPLEHSTPLHLQAPPQGQTTTPPTEQTEDEDMPVRGLHTGVPMPTGNRGNRPTPAARKSSRSSQDSYKEGSQQKPPVAKKPDLNKVVKSSDMTEGCDSTGTNQSDNQKMQHGENTPLHREGSKFKDSPLSGAVNSSLEARHSSGAVDSQGKRPRKNKGLSLSNILETLERPLVEDEVWAVCREGTISLNKKRKHLPAYISPDTLLLRESGALAFKAIPEDKPLEVIYMAPEIQQKGQLSDKMCLFGLGVTMRYAIGNKYSTESSGVGDELQDLLAKMVEEDPEKRPSIEDVSEVCGEHEGELGIPSSSICQALYQEAFERLADKMAFAMPSDPPKIQDPPQLSNGSAFRSIQGGSLIRPAAINSSTAAFKPISNLPEGKGHSGLPSQFMSTATHFKPIILQQSVTPAPEVTEVAKQQMSPKDCQPNDKDKEVVKKLKELKKNLMQHRQPGKDKADGKVSRKSSKSPAASPKTSKVTSTKPSEDTSDVNSKTSSDTKSETSGPLESLLTEIQKQGAVPNTQALASAIANFLQGQMAQSPNQNTPNVSQGQLQDQPQVEPQRQGQIPGQQNSVIQGQTQIASPLSNTAMPSMNAQQQNINIPTQYQPSLIGQNSSVPIGPQQYSGGLMPGYPLQVQLQQDPRTGFIQLVPTGILPQAIGPLIGDDHPHSGSNCDNHSVRSVRSPKQHIYSDNSSADNSAILNSSFNSNRSRGGHTARDLVQKTTGFRTLHSQGKASPLSSQPQGDYLWRSKSAHALDTLEGEQGIEGQASQRGTMSLAPGHIYDDSVLTTNRRGPNRNVNGDMYSQSSKLNTGPRPRTIVGYPEDGPGRQYFTQPPRTRSQSSSPSPSKDSGVSGMNTGYKPPPPGSLMERLLSNVNVKQQQKLGQVVHLLREEFAFDGYMENGVEDIAMAEYITSLGNLKLDTFASAVTEKYSDLYWGSDLLFNLYDAANGLKGSRRLMKNSAKLYDQSPLSKRQSPSAQLPMPGLEDQDPNLSSSSPSDSGLPQTPQKLPADSAYQQSVSRQQDKQKHRHLSVQQKSQHRNTSDSSDTEQFDRRRRYRRKQHTDKSRNNQEYTLRTSGYDTPSMELHPLRRDTDISPRLQMHMANGENPLLQNGTVQVPQIRDWDLDIAKASHTNNPNSLIQDEEKVSDVVSEKPPPSQGRQNAWVASPDKTDEFASTSTDRQRKPMPDSSIMSSTRQVLASNSAPTADMSKLKRRVTPEKPPRHSLVLNNRPDGHVQPGPKPLKAVHRDGSTSSHSSEVAEVLPVTNLSRNMSMLSLDNNPGDAHLRNRKGHVVFHSAMMELFSSPELDKFRQEIDEDDPAGLQSQLNAIQQQLMMERKMKRKSQTFYSKLVESPKAVKSDQKNRMTQVSKDLEDMTQKTRFLELCKTHIEMLQAELSGIHVSYLHSLATCPKGQPLHLRPCQENPFLQFQHPKEPQTGYEILSLQSGTPEGLMSYLFANAALRDGYIHQFMYCFRYLVRPVKLLSFLVDAYKAAAESTGQSNDNNMSRIQQRVMDLIYYWLEGYYSVDFERNNEATELLHAFLQLSDIAALPEGKELKESLSNCEEGYSIDLVSAKEEEDIHIYKANTPRKWGSLKNILGRGKSTSPKLTLFHEKRTPVTKLTTDDGFLPAKSPRRVDSFTLLDHTPQTLAEQLTLIAQSIFQLTHPVHYLNSKAQGISVAMTMTGSKTPLMQRLTGQDSDQPLPPSLFENKTLRETAVQLMIEHDQEVGHWVAAEIVNCSNPKNQLAILTKFLNTAQICKDMRNYGTCLAILDGLENLIVKQLPAWRHLQGKCVSIIEELSSVRLFLKNDGMAITSVTNSHLLPTIPSVLLFLFHVQQQEFGSFQLANGMYKWSKIRSISKIIDQIRIFKGHLYGFEPDFDLQDDLQLRIREFGGQDIHQIAAQHHTNYQKMPSGGISGAFRKMKGRLQSK</sequence>
<dbReference type="InterPro" id="IPR011009">
    <property type="entry name" value="Kinase-like_dom_sf"/>
</dbReference>
<feature type="compositionally biased region" description="Polar residues" evidence="4">
    <location>
        <begin position="37"/>
        <end position="48"/>
    </location>
</feature>
<dbReference type="PROSITE" id="PS50212">
    <property type="entry name" value="RASGEF_NTER"/>
    <property type="match status" value="1"/>
</dbReference>
<dbReference type="SMART" id="SM00147">
    <property type="entry name" value="RasGEF"/>
    <property type="match status" value="1"/>
</dbReference>
<feature type="compositionally biased region" description="Low complexity" evidence="4">
    <location>
        <begin position="326"/>
        <end position="339"/>
    </location>
</feature>
<feature type="compositionally biased region" description="Basic and acidic residues" evidence="4">
    <location>
        <begin position="763"/>
        <end position="772"/>
    </location>
</feature>
<dbReference type="Proteomes" id="UP000242188">
    <property type="component" value="Unassembled WGS sequence"/>
</dbReference>
<feature type="compositionally biased region" description="Acidic residues" evidence="4">
    <location>
        <begin position="16"/>
        <end position="26"/>
    </location>
</feature>
<feature type="domain" description="N-terminal Ras-GEF" evidence="6">
    <location>
        <begin position="1756"/>
        <end position="1885"/>
    </location>
</feature>
<dbReference type="SMART" id="SM00750">
    <property type="entry name" value="KIND"/>
    <property type="match status" value="2"/>
</dbReference>
<dbReference type="PANTHER" id="PTHR21560:SF0">
    <property type="entry name" value="KINASE NON-CATALYTIC C-LOBE DOMAIN-CONTAINING PROTEIN 1"/>
    <property type="match status" value="1"/>
</dbReference>
<dbReference type="GO" id="GO:0005085">
    <property type="term" value="F:guanyl-nucleotide exchange factor activity"/>
    <property type="evidence" value="ECO:0007669"/>
    <property type="project" value="UniProtKB-KW"/>
</dbReference>
<feature type="domain" description="KIND" evidence="7">
    <location>
        <begin position="473"/>
        <end position="637"/>
    </location>
</feature>
<feature type="compositionally biased region" description="Basic and acidic residues" evidence="4">
    <location>
        <begin position="422"/>
        <end position="440"/>
    </location>
</feature>
<proteinExistence type="predicted"/>
<evidence type="ECO:0000256" key="1">
    <source>
        <dbReference type="ARBA" id="ARBA00022658"/>
    </source>
</evidence>
<evidence type="ECO:0000313" key="8">
    <source>
        <dbReference type="EMBL" id="OWF49470.1"/>
    </source>
</evidence>
<feature type="region of interest" description="Disordered" evidence="4">
    <location>
        <begin position="849"/>
        <end position="881"/>
    </location>
</feature>
<dbReference type="Pfam" id="PF00618">
    <property type="entry name" value="RasGEF_N"/>
    <property type="match status" value="1"/>
</dbReference>
<feature type="region of interest" description="Disordered" evidence="4">
    <location>
        <begin position="1096"/>
        <end position="1178"/>
    </location>
</feature>
<dbReference type="PANTHER" id="PTHR21560">
    <property type="entry name" value="VERY KIND PROTEIN"/>
    <property type="match status" value="1"/>
</dbReference>
<dbReference type="Pfam" id="PF00617">
    <property type="entry name" value="RasGEF"/>
    <property type="match status" value="1"/>
</dbReference>
<organism evidence="8 9">
    <name type="scientific">Mizuhopecten yessoensis</name>
    <name type="common">Japanese scallop</name>
    <name type="synonym">Patinopecten yessoensis</name>
    <dbReference type="NCBI Taxonomy" id="6573"/>
    <lineage>
        <taxon>Eukaryota</taxon>
        <taxon>Metazoa</taxon>
        <taxon>Spiralia</taxon>
        <taxon>Lophotrochozoa</taxon>
        <taxon>Mollusca</taxon>
        <taxon>Bivalvia</taxon>
        <taxon>Autobranchia</taxon>
        <taxon>Pteriomorphia</taxon>
        <taxon>Pectinida</taxon>
        <taxon>Pectinoidea</taxon>
        <taxon>Pectinidae</taxon>
        <taxon>Mizuhopecten</taxon>
    </lineage>
</organism>
<feature type="compositionally biased region" description="Polar residues" evidence="4">
    <location>
        <begin position="375"/>
        <end position="388"/>
    </location>
</feature>
<evidence type="ECO:0000256" key="3">
    <source>
        <dbReference type="PROSITE-ProRule" id="PRU00168"/>
    </source>
</evidence>
<evidence type="ECO:0000256" key="2">
    <source>
        <dbReference type="ARBA" id="ARBA00022737"/>
    </source>
</evidence>
<evidence type="ECO:0000259" key="7">
    <source>
        <dbReference type="PROSITE" id="PS51377"/>
    </source>
</evidence>
<feature type="compositionally biased region" description="Polar residues" evidence="4">
    <location>
        <begin position="1099"/>
        <end position="1123"/>
    </location>
</feature>
<comment type="caution">
    <text evidence="8">The sequence shown here is derived from an EMBL/GenBank/DDBJ whole genome shotgun (WGS) entry which is preliminary data.</text>
</comment>
<dbReference type="OrthoDB" id="10254377at2759"/>
<feature type="compositionally biased region" description="Polar residues" evidence="4">
    <location>
        <begin position="1505"/>
        <end position="1520"/>
    </location>
</feature>
<evidence type="ECO:0000259" key="6">
    <source>
        <dbReference type="PROSITE" id="PS50212"/>
    </source>
</evidence>